<evidence type="ECO:0000313" key="2">
    <source>
        <dbReference type="Proteomes" id="UP001064048"/>
    </source>
</evidence>
<proteinExistence type="predicted"/>
<dbReference type="Proteomes" id="UP001064048">
    <property type="component" value="Chromosome 13"/>
</dbReference>
<sequence length="328" mass="37224">MMEISKPFFAKAYPDLDCNVLLHPWNESCVDSIPYTYMHSFIGSAKFYSLIYAAQIAMRGKKLKNKEEWIKMGQYYARSTLLGAVVCGTCCTLGCVLRRMLGSKFQYHAIFLIPSTINGVCIYLEPPSRRSLVINLFSSLTLMFMLSSAFLFYLMRLEGDKKERTPLFWLFTPEKVKWKNDNEKDDSPCPHSGPCLRHIFKGTVAYFGVGTALTLARVILPKIGSPLRALSSIQPKHFRMGLFFGSYIGIYRLYSTILYEKKVLPSNVPLPELLYCICQGTLFHARFLHPETCPSYMFKLTDGVSNGRTKELSDNIQAVARMALSIGL</sequence>
<dbReference type="EMBL" id="CM046113">
    <property type="protein sequence ID" value="KAI8420651.1"/>
    <property type="molecule type" value="Genomic_DNA"/>
</dbReference>
<accession>A0ACC0J948</accession>
<name>A0ACC0J948_CHOFU</name>
<organism evidence="1 2">
    <name type="scientific">Choristoneura fumiferana</name>
    <name type="common">Spruce budworm moth</name>
    <name type="synonym">Archips fumiferana</name>
    <dbReference type="NCBI Taxonomy" id="7141"/>
    <lineage>
        <taxon>Eukaryota</taxon>
        <taxon>Metazoa</taxon>
        <taxon>Ecdysozoa</taxon>
        <taxon>Arthropoda</taxon>
        <taxon>Hexapoda</taxon>
        <taxon>Insecta</taxon>
        <taxon>Pterygota</taxon>
        <taxon>Neoptera</taxon>
        <taxon>Endopterygota</taxon>
        <taxon>Lepidoptera</taxon>
        <taxon>Glossata</taxon>
        <taxon>Ditrysia</taxon>
        <taxon>Tortricoidea</taxon>
        <taxon>Tortricidae</taxon>
        <taxon>Tortricinae</taxon>
        <taxon>Choristoneura</taxon>
    </lineage>
</organism>
<evidence type="ECO:0000313" key="1">
    <source>
        <dbReference type="EMBL" id="KAI8420651.1"/>
    </source>
</evidence>
<reference evidence="1 2" key="1">
    <citation type="journal article" date="2022" name="Genome Biol. Evol.">
        <title>The Spruce Budworm Genome: Reconstructing the Evolutionary History of Antifreeze Proteins.</title>
        <authorList>
            <person name="Beliveau C."/>
            <person name="Gagne P."/>
            <person name="Picq S."/>
            <person name="Vernygora O."/>
            <person name="Keeling C.I."/>
            <person name="Pinkney K."/>
            <person name="Doucet D."/>
            <person name="Wen F."/>
            <person name="Johnston J.S."/>
            <person name="Maaroufi H."/>
            <person name="Boyle B."/>
            <person name="Laroche J."/>
            <person name="Dewar K."/>
            <person name="Juretic N."/>
            <person name="Blackburn G."/>
            <person name="Nisole A."/>
            <person name="Brunet B."/>
            <person name="Brandao M."/>
            <person name="Lumley L."/>
            <person name="Duan J."/>
            <person name="Quan G."/>
            <person name="Lucarotti C.J."/>
            <person name="Roe A.D."/>
            <person name="Sperling F.A.H."/>
            <person name="Levesque R.C."/>
            <person name="Cusson M."/>
        </authorList>
    </citation>
    <scope>NUCLEOTIDE SEQUENCE [LARGE SCALE GENOMIC DNA]</scope>
    <source>
        <strain evidence="1">Glfc:IPQL:Cfum</strain>
    </source>
</reference>
<comment type="caution">
    <text evidence="1">The sequence shown here is derived from an EMBL/GenBank/DDBJ whole genome shotgun (WGS) entry which is preliminary data.</text>
</comment>
<gene>
    <name evidence="1" type="ORF">MSG28_007891</name>
</gene>
<keyword evidence="2" id="KW-1185">Reference proteome</keyword>
<protein>
    <submittedName>
        <fullName evidence="1">Uncharacterized protein</fullName>
    </submittedName>
</protein>